<dbReference type="Pfam" id="PF00067">
    <property type="entry name" value="p450"/>
    <property type="match status" value="1"/>
</dbReference>
<comment type="caution">
    <text evidence="10">The sequence shown here is derived from an EMBL/GenBank/DDBJ whole genome shotgun (WGS) entry which is preliminary data.</text>
</comment>
<dbReference type="Proteomes" id="UP000829685">
    <property type="component" value="Unassembled WGS sequence"/>
</dbReference>
<keyword evidence="9" id="KW-0472">Membrane</keyword>
<reference evidence="10" key="1">
    <citation type="submission" date="2021-03" db="EMBL/GenBank/DDBJ databases">
        <title>Revisited historic fungal species revealed as producer of novel bioactive compounds through whole genome sequencing and comparative genomics.</title>
        <authorList>
            <person name="Vignolle G.A."/>
            <person name="Hochenegger N."/>
            <person name="Mach R.L."/>
            <person name="Mach-Aigner A.R."/>
            <person name="Javad Rahimi M."/>
            <person name="Salim K.A."/>
            <person name="Chan C.M."/>
            <person name="Lim L.B.L."/>
            <person name="Cai F."/>
            <person name="Druzhinina I.S."/>
            <person name="U'Ren J.M."/>
            <person name="Derntl C."/>
        </authorList>
    </citation>
    <scope>NUCLEOTIDE SEQUENCE</scope>
    <source>
        <strain evidence="10">TUCIM 5799</strain>
    </source>
</reference>
<dbReference type="InterPro" id="IPR002401">
    <property type="entry name" value="Cyt_P450_E_grp-I"/>
</dbReference>
<dbReference type="InterPro" id="IPR050121">
    <property type="entry name" value="Cytochrome_P450_monoxygenase"/>
</dbReference>
<evidence type="ECO:0000256" key="1">
    <source>
        <dbReference type="ARBA" id="ARBA00001971"/>
    </source>
</evidence>
<dbReference type="GO" id="GO:0004497">
    <property type="term" value="F:monooxygenase activity"/>
    <property type="evidence" value="ECO:0007669"/>
    <property type="project" value="UniProtKB-KW"/>
</dbReference>
<dbReference type="Gene3D" id="1.10.630.10">
    <property type="entry name" value="Cytochrome P450"/>
    <property type="match status" value="1"/>
</dbReference>
<dbReference type="CDD" id="cd11051">
    <property type="entry name" value="CYP59-like"/>
    <property type="match status" value="1"/>
</dbReference>
<feature type="binding site" description="axial binding residue" evidence="8">
    <location>
        <position position="477"/>
    </location>
    <ligand>
        <name>heme</name>
        <dbReference type="ChEBI" id="CHEBI:30413"/>
    </ligand>
    <ligandPart>
        <name>Fe</name>
        <dbReference type="ChEBI" id="CHEBI:18248"/>
    </ligandPart>
</feature>
<dbReference type="InterPro" id="IPR036396">
    <property type="entry name" value="Cyt_P450_sf"/>
</dbReference>
<keyword evidence="4 8" id="KW-0479">Metal-binding</keyword>
<keyword evidence="6 8" id="KW-0408">Iron</keyword>
<evidence type="ECO:0000256" key="9">
    <source>
        <dbReference type="SAM" id="Phobius"/>
    </source>
</evidence>
<sequence>MGALDPILGELSISHAFWGVIVSSTFTFLMKLYAARRRFLRLKERNLPMPPWSPLFGHLLYVASIMSNLPRDCHPHYMAGEIRRAMPELGPLFYLDLWPFGPQMLIVSSPDAAYQITQKHSLPKYHALRRFLYPLTHGFDLLTMEGNYWKEWRAIFSPGFNGSHLMTLVPGLVEDTEAFCDILHERARKGVLAPLHEATTNLAMDVIGRVALDTQLNTQRGQNPLAKALRNQIPWLNFGNDMDLLARFNPFRPLICWRNKRTMDQYLARELDTRYRTKSMTLVNGAERGRSITDLAIDTYLNRSTGTQRLDETFMKFAINQIILFMFAGHDTTSSTICYALYLLSTHPLALAELRKEHDTVLGTNTSETATLLRQSPYLLNQLPYTLAVIKETLRLFPAASSTRSGEPGTHVLAGGQRFPTEGFMVWSLHQALHRDPTLWNMPDAFRPERWLPDRADEFNRPLRDAWRPFEFGPRNCLGQELAVLEIKVVLVMLVRTFNVIVAYEEWDRLQGHHDGKPHNMTVAGERAYQVGMQHPSEGFPCRIQVLTS</sequence>
<dbReference type="SUPFAM" id="SSF48264">
    <property type="entry name" value="Cytochrome P450"/>
    <property type="match status" value="1"/>
</dbReference>
<evidence type="ECO:0000256" key="4">
    <source>
        <dbReference type="ARBA" id="ARBA00022723"/>
    </source>
</evidence>
<evidence type="ECO:0008006" key="12">
    <source>
        <dbReference type="Google" id="ProtNLM"/>
    </source>
</evidence>
<evidence type="ECO:0000256" key="6">
    <source>
        <dbReference type="ARBA" id="ARBA00023004"/>
    </source>
</evidence>
<proteinExistence type="predicted"/>
<evidence type="ECO:0000256" key="8">
    <source>
        <dbReference type="PIRSR" id="PIRSR602401-1"/>
    </source>
</evidence>
<dbReference type="PANTHER" id="PTHR24305:SF107">
    <property type="entry name" value="P450, PUTATIVE (EUROFUNG)-RELATED"/>
    <property type="match status" value="1"/>
</dbReference>
<organism evidence="10 11">
    <name type="scientific">Neoarthrinium moseri</name>
    <dbReference type="NCBI Taxonomy" id="1658444"/>
    <lineage>
        <taxon>Eukaryota</taxon>
        <taxon>Fungi</taxon>
        <taxon>Dikarya</taxon>
        <taxon>Ascomycota</taxon>
        <taxon>Pezizomycotina</taxon>
        <taxon>Sordariomycetes</taxon>
        <taxon>Xylariomycetidae</taxon>
        <taxon>Amphisphaeriales</taxon>
        <taxon>Apiosporaceae</taxon>
        <taxon>Neoarthrinium</taxon>
    </lineage>
</organism>
<gene>
    <name evidence="10" type="ORF">JX265_005064</name>
</gene>
<dbReference type="PRINTS" id="PR00463">
    <property type="entry name" value="EP450I"/>
</dbReference>
<dbReference type="PRINTS" id="PR00385">
    <property type="entry name" value="P450"/>
</dbReference>
<keyword evidence="11" id="KW-1185">Reference proteome</keyword>
<accession>A0A9Q0AMZ9</accession>
<feature type="transmembrane region" description="Helical" evidence="9">
    <location>
        <begin position="16"/>
        <end position="35"/>
    </location>
</feature>
<evidence type="ECO:0000256" key="2">
    <source>
        <dbReference type="ARBA" id="ARBA00005179"/>
    </source>
</evidence>
<comment type="cofactor">
    <cofactor evidence="1 8">
        <name>heme</name>
        <dbReference type="ChEBI" id="CHEBI:30413"/>
    </cofactor>
</comment>
<comment type="pathway">
    <text evidence="2">Secondary metabolite biosynthesis.</text>
</comment>
<dbReference type="AlphaFoldDB" id="A0A9Q0AMZ9"/>
<dbReference type="InterPro" id="IPR001128">
    <property type="entry name" value="Cyt_P450"/>
</dbReference>
<keyword evidence="7" id="KW-0503">Monooxygenase</keyword>
<keyword evidence="9" id="KW-0812">Transmembrane</keyword>
<keyword evidence="5" id="KW-0560">Oxidoreductase</keyword>
<dbReference type="GO" id="GO:0005506">
    <property type="term" value="F:iron ion binding"/>
    <property type="evidence" value="ECO:0007669"/>
    <property type="project" value="InterPro"/>
</dbReference>
<dbReference type="EMBL" id="JAFIMR010000010">
    <property type="protein sequence ID" value="KAI1873442.1"/>
    <property type="molecule type" value="Genomic_DNA"/>
</dbReference>
<evidence type="ECO:0000256" key="7">
    <source>
        <dbReference type="ARBA" id="ARBA00023033"/>
    </source>
</evidence>
<dbReference type="GO" id="GO:0020037">
    <property type="term" value="F:heme binding"/>
    <property type="evidence" value="ECO:0007669"/>
    <property type="project" value="InterPro"/>
</dbReference>
<evidence type="ECO:0000313" key="10">
    <source>
        <dbReference type="EMBL" id="KAI1873442.1"/>
    </source>
</evidence>
<keyword evidence="9" id="KW-1133">Transmembrane helix</keyword>
<dbReference type="GO" id="GO:0016705">
    <property type="term" value="F:oxidoreductase activity, acting on paired donors, with incorporation or reduction of molecular oxygen"/>
    <property type="evidence" value="ECO:0007669"/>
    <property type="project" value="InterPro"/>
</dbReference>
<protein>
    <recommendedName>
        <fullName evidence="12">Cytochrome P450</fullName>
    </recommendedName>
</protein>
<name>A0A9Q0AMZ9_9PEZI</name>
<dbReference type="PANTHER" id="PTHR24305">
    <property type="entry name" value="CYTOCHROME P450"/>
    <property type="match status" value="1"/>
</dbReference>
<evidence type="ECO:0000256" key="3">
    <source>
        <dbReference type="ARBA" id="ARBA00022617"/>
    </source>
</evidence>
<evidence type="ECO:0000256" key="5">
    <source>
        <dbReference type="ARBA" id="ARBA00023002"/>
    </source>
</evidence>
<keyword evidence="3 8" id="KW-0349">Heme</keyword>
<evidence type="ECO:0000313" key="11">
    <source>
        <dbReference type="Proteomes" id="UP000829685"/>
    </source>
</evidence>